<dbReference type="InterPro" id="IPR055348">
    <property type="entry name" value="DctQ"/>
</dbReference>
<dbReference type="Proteomes" id="UP000254925">
    <property type="component" value="Unassembled WGS sequence"/>
</dbReference>
<comment type="caution">
    <text evidence="11">The sequence shown here is derived from an EMBL/GenBank/DDBJ whole genome shotgun (WGS) entry which is preliminary data.</text>
</comment>
<dbReference type="Pfam" id="PF04290">
    <property type="entry name" value="DctQ"/>
    <property type="match status" value="1"/>
</dbReference>
<feature type="transmembrane region" description="Helical" evidence="9">
    <location>
        <begin position="86"/>
        <end position="108"/>
    </location>
</feature>
<comment type="subcellular location">
    <subcellularLocation>
        <location evidence="1 9">Cell inner membrane</location>
        <topology evidence="1 9">Multi-pass membrane protein</topology>
    </subcellularLocation>
</comment>
<evidence type="ECO:0000256" key="2">
    <source>
        <dbReference type="ARBA" id="ARBA00022448"/>
    </source>
</evidence>
<feature type="domain" description="Tripartite ATP-independent periplasmic transporters DctQ component" evidence="10">
    <location>
        <begin position="24"/>
        <end position="156"/>
    </location>
</feature>
<protein>
    <recommendedName>
        <fullName evidence="9">TRAP transporter small permease protein</fullName>
    </recommendedName>
</protein>
<name>A0A370HHG3_9HYPH</name>
<keyword evidence="5 9" id="KW-0812">Transmembrane</keyword>
<dbReference type="AlphaFoldDB" id="A0A370HHG3"/>
<evidence type="ECO:0000256" key="5">
    <source>
        <dbReference type="ARBA" id="ARBA00022692"/>
    </source>
</evidence>
<dbReference type="EMBL" id="QQBB01000008">
    <property type="protein sequence ID" value="RDI56810.1"/>
    <property type="molecule type" value="Genomic_DNA"/>
</dbReference>
<dbReference type="GO" id="GO:0015740">
    <property type="term" value="P:C4-dicarboxylate transport"/>
    <property type="evidence" value="ECO:0007669"/>
    <property type="project" value="TreeGrafter"/>
</dbReference>
<organism evidence="11 12">
    <name type="scientific">Microvirga subterranea</name>
    <dbReference type="NCBI Taxonomy" id="186651"/>
    <lineage>
        <taxon>Bacteria</taxon>
        <taxon>Pseudomonadati</taxon>
        <taxon>Pseudomonadota</taxon>
        <taxon>Alphaproteobacteria</taxon>
        <taxon>Hyphomicrobiales</taxon>
        <taxon>Methylobacteriaceae</taxon>
        <taxon>Microvirga</taxon>
    </lineage>
</organism>
<dbReference type="RefSeq" id="WP_170151569.1">
    <property type="nucleotide sequence ID" value="NZ_QQBB01000008.1"/>
</dbReference>
<dbReference type="InterPro" id="IPR007387">
    <property type="entry name" value="TRAP_DctQ"/>
</dbReference>
<feature type="transmembrane region" description="Helical" evidence="9">
    <location>
        <begin position="12"/>
        <end position="36"/>
    </location>
</feature>
<gene>
    <name evidence="11" type="ORF">DES45_108159</name>
</gene>
<evidence type="ECO:0000256" key="9">
    <source>
        <dbReference type="RuleBase" id="RU369079"/>
    </source>
</evidence>
<evidence type="ECO:0000256" key="3">
    <source>
        <dbReference type="ARBA" id="ARBA00022475"/>
    </source>
</evidence>
<keyword evidence="3" id="KW-1003">Cell membrane</keyword>
<keyword evidence="7 9" id="KW-0472">Membrane</keyword>
<proteinExistence type="inferred from homology"/>
<evidence type="ECO:0000256" key="6">
    <source>
        <dbReference type="ARBA" id="ARBA00022989"/>
    </source>
</evidence>
<keyword evidence="4 9" id="KW-0997">Cell inner membrane</keyword>
<evidence type="ECO:0000256" key="7">
    <source>
        <dbReference type="ARBA" id="ARBA00023136"/>
    </source>
</evidence>
<evidence type="ECO:0000313" key="11">
    <source>
        <dbReference type="EMBL" id="RDI56810.1"/>
    </source>
</evidence>
<feature type="transmembrane region" description="Helical" evidence="9">
    <location>
        <begin position="48"/>
        <end position="66"/>
    </location>
</feature>
<accession>A0A370HHG3</accession>
<evidence type="ECO:0000256" key="4">
    <source>
        <dbReference type="ARBA" id="ARBA00022519"/>
    </source>
</evidence>
<dbReference type="PANTHER" id="PTHR35011:SF10">
    <property type="entry name" value="TRAP TRANSPORTER SMALL PERMEASE PROTEIN"/>
    <property type="match status" value="1"/>
</dbReference>
<feature type="transmembrane region" description="Helical" evidence="9">
    <location>
        <begin position="128"/>
        <end position="151"/>
    </location>
</feature>
<keyword evidence="2 9" id="KW-0813">Transport</keyword>
<evidence type="ECO:0000256" key="8">
    <source>
        <dbReference type="ARBA" id="ARBA00038436"/>
    </source>
</evidence>
<reference evidence="11 12" key="1">
    <citation type="submission" date="2018-07" db="EMBL/GenBank/DDBJ databases">
        <title>Genomic Encyclopedia of Type Strains, Phase IV (KMG-IV): sequencing the most valuable type-strain genomes for metagenomic binning, comparative biology and taxonomic classification.</title>
        <authorList>
            <person name="Goeker M."/>
        </authorList>
    </citation>
    <scope>NUCLEOTIDE SEQUENCE [LARGE SCALE GENOMIC DNA]</scope>
    <source>
        <strain evidence="11 12">DSM 14364</strain>
    </source>
</reference>
<evidence type="ECO:0000256" key="1">
    <source>
        <dbReference type="ARBA" id="ARBA00004429"/>
    </source>
</evidence>
<dbReference type="GO" id="GO:0005886">
    <property type="term" value="C:plasma membrane"/>
    <property type="evidence" value="ECO:0007669"/>
    <property type="project" value="UniProtKB-SubCell"/>
</dbReference>
<comment type="subunit">
    <text evidence="9">The complex comprises the extracytoplasmic solute receptor protein and the two transmembrane proteins.</text>
</comment>
<dbReference type="GO" id="GO:0022857">
    <property type="term" value="F:transmembrane transporter activity"/>
    <property type="evidence" value="ECO:0007669"/>
    <property type="project" value="UniProtKB-UniRule"/>
</dbReference>
<sequence>MIGRGLDWISKALLVLASILAFLLCFVVVGDVIGRVAFNSPLKGTPELVSSSIVIICYLQAVYAILSNGMMHVDALTIHFPARIRAALVVVSCFLGIILFALIFWGSIDGFAHAFETGEYEGEGALRVPMWPVRLAVLIGSGLAVAAYLLLAIRQIAAARMHEVLVTGTSH</sequence>
<dbReference type="PANTHER" id="PTHR35011">
    <property type="entry name" value="2,3-DIKETO-L-GULONATE TRAP TRANSPORTER SMALL PERMEASE PROTEIN YIAM"/>
    <property type="match status" value="1"/>
</dbReference>
<comment type="similarity">
    <text evidence="8 9">Belongs to the TRAP transporter small permease family.</text>
</comment>
<evidence type="ECO:0000259" key="10">
    <source>
        <dbReference type="Pfam" id="PF04290"/>
    </source>
</evidence>
<keyword evidence="6 9" id="KW-1133">Transmembrane helix</keyword>
<evidence type="ECO:0000313" key="12">
    <source>
        <dbReference type="Proteomes" id="UP000254925"/>
    </source>
</evidence>
<keyword evidence="12" id="KW-1185">Reference proteome</keyword>
<comment type="function">
    <text evidence="9">Part of the tripartite ATP-independent periplasmic (TRAP) transport system.</text>
</comment>